<feature type="region of interest" description="Disordered" evidence="9">
    <location>
        <begin position="1542"/>
        <end position="1563"/>
    </location>
</feature>
<dbReference type="InterPro" id="IPR044986">
    <property type="entry name" value="KIF15/KIN-12"/>
</dbReference>
<evidence type="ECO:0000256" key="5">
    <source>
        <dbReference type="ARBA" id="ARBA00023175"/>
    </source>
</evidence>
<evidence type="ECO:0000256" key="4">
    <source>
        <dbReference type="ARBA" id="ARBA00023054"/>
    </source>
</evidence>
<dbReference type="GO" id="GO:0005874">
    <property type="term" value="C:microtubule"/>
    <property type="evidence" value="ECO:0007669"/>
    <property type="project" value="UniProtKB-KW"/>
</dbReference>
<dbReference type="SMART" id="SM00129">
    <property type="entry name" value="KISc"/>
    <property type="match status" value="1"/>
</dbReference>
<proteinExistence type="inferred from homology"/>
<dbReference type="CDD" id="cd00106">
    <property type="entry name" value="KISc"/>
    <property type="match status" value="1"/>
</dbReference>
<keyword evidence="5 7" id="KW-0505">Motor protein</keyword>
<dbReference type="GO" id="GO:0003777">
    <property type="term" value="F:microtubule motor activity"/>
    <property type="evidence" value="ECO:0007669"/>
    <property type="project" value="InterPro"/>
</dbReference>
<dbReference type="PANTHER" id="PTHR37739">
    <property type="entry name" value="KINESIN-LIKE PROTEIN KIN-12D"/>
    <property type="match status" value="1"/>
</dbReference>
<feature type="coiled-coil region" evidence="8">
    <location>
        <begin position="404"/>
        <end position="508"/>
    </location>
</feature>
<dbReference type="GO" id="GO:0008017">
    <property type="term" value="F:microtubule binding"/>
    <property type="evidence" value="ECO:0007669"/>
    <property type="project" value="InterPro"/>
</dbReference>
<evidence type="ECO:0000256" key="7">
    <source>
        <dbReference type="PROSITE-ProRule" id="PRU00283"/>
    </source>
</evidence>
<name>A0A9D4Z068_CHLVU</name>
<feature type="coiled-coil region" evidence="8">
    <location>
        <begin position="800"/>
        <end position="1087"/>
    </location>
</feature>
<reference evidence="11" key="1">
    <citation type="journal article" date="2019" name="Plant J.">
        <title>Chlorella vulgaris genome assembly and annotation reveals the molecular basis for metabolic acclimation to high light conditions.</title>
        <authorList>
            <person name="Cecchin M."/>
            <person name="Marcolungo L."/>
            <person name="Rossato M."/>
            <person name="Girolomoni L."/>
            <person name="Cosentino E."/>
            <person name="Cuine S."/>
            <person name="Li-Beisson Y."/>
            <person name="Delledonne M."/>
            <person name="Ballottari M."/>
        </authorList>
    </citation>
    <scope>NUCLEOTIDE SEQUENCE</scope>
    <source>
        <strain evidence="11">211/11P</strain>
    </source>
</reference>
<dbReference type="PRINTS" id="PR00380">
    <property type="entry name" value="KINESINHEAVY"/>
</dbReference>
<dbReference type="PANTHER" id="PTHR37739:SF8">
    <property type="entry name" value="KINESIN-LIKE PROTEIN KIN-12D"/>
    <property type="match status" value="1"/>
</dbReference>
<feature type="coiled-coil region" evidence="8">
    <location>
        <begin position="1253"/>
        <end position="1403"/>
    </location>
</feature>
<evidence type="ECO:0000259" key="10">
    <source>
        <dbReference type="PROSITE" id="PS50067"/>
    </source>
</evidence>
<dbReference type="GO" id="GO:0005524">
    <property type="term" value="F:ATP binding"/>
    <property type="evidence" value="ECO:0007669"/>
    <property type="project" value="UniProtKB-UniRule"/>
</dbReference>
<dbReference type="PROSITE" id="PS50067">
    <property type="entry name" value="KINESIN_MOTOR_2"/>
    <property type="match status" value="1"/>
</dbReference>
<dbReference type="SUPFAM" id="SSF52540">
    <property type="entry name" value="P-loop containing nucleoside triphosphate hydrolases"/>
    <property type="match status" value="1"/>
</dbReference>
<organism evidence="11 12">
    <name type="scientific">Chlorella vulgaris</name>
    <name type="common">Green alga</name>
    <dbReference type="NCBI Taxonomy" id="3077"/>
    <lineage>
        <taxon>Eukaryota</taxon>
        <taxon>Viridiplantae</taxon>
        <taxon>Chlorophyta</taxon>
        <taxon>core chlorophytes</taxon>
        <taxon>Trebouxiophyceae</taxon>
        <taxon>Chlorellales</taxon>
        <taxon>Chlorellaceae</taxon>
        <taxon>Chlorella clade</taxon>
        <taxon>Chlorella</taxon>
    </lineage>
</organism>
<dbReference type="SUPFAM" id="SSF57997">
    <property type="entry name" value="Tropomyosin"/>
    <property type="match status" value="1"/>
</dbReference>
<dbReference type="Gene3D" id="1.10.287.1490">
    <property type="match status" value="1"/>
</dbReference>
<evidence type="ECO:0000313" key="11">
    <source>
        <dbReference type="EMBL" id="KAI3435796.1"/>
    </source>
</evidence>
<feature type="compositionally biased region" description="Low complexity" evidence="9">
    <location>
        <begin position="1745"/>
        <end position="1761"/>
    </location>
</feature>
<evidence type="ECO:0000256" key="2">
    <source>
        <dbReference type="ARBA" id="ARBA00022741"/>
    </source>
</evidence>
<evidence type="ECO:0000256" key="1">
    <source>
        <dbReference type="ARBA" id="ARBA00022701"/>
    </source>
</evidence>
<feature type="domain" description="Kinesin motor" evidence="10">
    <location>
        <begin position="22"/>
        <end position="355"/>
    </location>
</feature>
<dbReference type="Pfam" id="PF00225">
    <property type="entry name" value="Kinesin"/>
    <property type="match status" value="1"/>
</dbReference>
<dbReference type="Proteomes" id="UP001055712">
    <property type="component" value="Unassembled WGS sequence"/>
</dbReference>
<feature type="coiled-coil region" evidence="8">
    <location>
        <begin position="1450"/>
        <end position="1533"/>
    </location>
</feature>
<feature type="region of interest" description="Disordered" evidence="9">
    <location>
        <begin position="1"/>
        <end position="21"/>
    </location>
</feature>
<gene>
    <name evidence="11" type="ORF">D9Q98_001854</name>
</gene>
<keyword evidence="4 8" id="KW-0175">Coiled coil</keyword>
<keyword evidence="3 7" id="KW-0067">ATP-binding</keyword>
<evidence type="ECO:0000256" key="3">
    <source>
        <dbReference type="ARBA" id="ARBA00022840"/>
    </source>
</evidence>
<dbReference type="InterPro" id="IPR027417">
    <property type="entry name" value="P-loop_NTPase"/>
</dbReference>
<accession>A0A9D4Z068</accession>
<feature type="coiled-coil region" evidence="8">
    <location>
        <begin position="640"/>
        <end position="716"/>
    </location>
</feature>
<feature type="compositionally biased region" description="Polar residues" evidence="9">
    <location>
        <begin position="1727"/>
        <end position="1736"/>
    </location>
</feature>
<keyword evidence="2 7" id="KW-0547">Nucleotide-binding</keyword>
<reference evidence="11" key="2">
    <citation type="submission" date="2020-11" db="EMBL/GenBank/DDBJ databases">
        <authorList>
            <person name="Cecchin M."/>
            <person name="Marcolungo L."/>
            <person name="Rossato M."/>
            <person name="Girolomoni L."/>
            <person name="Cosentino E."/>
            <person name="Cuine S."/>
            <person name="Li-Beisson Y."/>
            <person name="Delledonne M."/>
            <person name="Ballottari M."/>
        </authorList>
    </citation>
    <scope>NUCLEOTIDE SEQUENCE</scope>
    <source>
        <strain evidence="11">211/11P</strain>
        <tissue evidence="11">Whole cell</tissue>
    </source>
</reference>
<dbReference type="Gene3D" id="3.40.850.10">
    <property type="entry name" value="Kinesin motor domain"/>
    <property type="match status" value="1"/>
</dbReference>
<feature type="region of interest" description="Disordered" evidence="9">
    <location>
        <begin position="1714"/>
        <end position="1770"/>
    </location>
</feature>
<keyword evidence="1" id="KW-0493">Microtubule</keyword>
<evidence type="ECO:0000256" key="8">
    <source>
        <dbReference type="SAM" id="Coils"/>
    </source>
</evidence>
<feature type="binding site" evidence="7">
    <location>
        <begin position="101"/>
        <end position="108"/>
    </location>
    <ligand>
        <name>ATP</name>
        <dbReference type="ChEBI" id="CHEBI:30616"/>
    </ligand>
</feature>
<comment type="caution">
    <text evidence="11">The sequence shown here is derived from an EMBL/GenBank/DDBJ whole genome shotgun (WGS) entry which is preliminary data.</text>
</comment>
<feature type="coiled-coil region" evidence="8">
    <location>
        <begin position="540"/>
        <end position="616"/>
    </location>
</feature>
<dbReference type="InterPro" id="IPR036961">
    <property type="entry name" value="Kinesin_motor_dom_sf"/>
</dbReference>
<comment type="similarity">
    <text evidence="6">Belongs to the TRAFAC class myosin-kinesin ATPase superfamily. Kinesin family. KIN-12 subfamily.</text>
</comment>
<feature type="coiled-coil region" evidence="8">
    <location>
        <begin position="1594"/>
        <end position="1621"/>
    </location>
</feature>
<feature type="coiled-coil region" evidence="8">
    <location>
        <begin position="1123"/>
        <end position="1182"/>
    </location>
</feature>
<evidence type="ECO:0000256" key="9">
    <source>
        <dbReference type="SAM" id="MobiDB-lite"/>
    </source>
</evidence>
<protein>
    <recommendedName>
        <fullName evidence="10">Kinesin motor domain-containing protein</fullName>
    </recommendedName>
</protein>
<evidence type="ECO:0000313" key="12">
    <source>
        <dbReference type="Proteomes" id="UP001055712"/>
    </source>
</evidence>
<keyword evidence="12" id="KW-1185">Reference proteome</keyword>
<dbReference type="EMBL" id="SIDB01000002">
    <property type="protein sequence ID" value="KAI3435796.1"/>
    <property type="molecule type" value="Genomic_DNA"/>
</dbReference>
<dbReference type="PROSITE" id="PS00411">
    <property type="entry name" value="KINESIN_MOTOR_1"/>
    <property type="match status" value="1"/>
</dbReference>
<dbReference type="GO" id="GO:0007018">
    <property type="term" value="P:microtubule-based movement"/>
    <property type="evidence" value="ECO:0007669"/>
    <property type="project" value="InterPro"/>
</dbReference>
<dbReference type="InterPro" id="IPR019821">
    <property type="entry name" value="Kinesin_motor_CS"/>
</dbReference>
<dbReference type="InterPro" id="IPR001752">
    <property type="entry name" value="Kinesin_motor_dom"/>
</dbReference>
<sequence length="1817" mass="192912">MPAIGESPTGTGPSSPAAADDSVKVVVRIRPISGRQEAGETCLRHTGPSTLALLTQPEPFCFTADHVMGPTGSQLHLYKVVGRPIVENALAGFNSCVMAYGQTGSGKTHTMLGELPNAPTEELCEGAGLIPRIFLSLFERIAELEGAKRAGREVSFALSCSLLEIYKEQLTDLMAPSKRVVLREDKHGEVVVEGLSWHPVDCAGKVLRLLARGAASRHTAATRLNDTSSRSHMVMTCSIEARVVEEGAGVVCRRSKLSLVDLAGSERQKVSDTEGERLKEAQAINKSLFTLAQVINKLTEGSAHVPYRESKLTQLLRESLGGNSRTVLIPTVSQAPACLSETHMTLSFAHRAKQIKNNAVVNENVSQSAVEMASELLRLRQEVTMLRGLAAHSDGDSRPGGEELTQALALNRQLESSNEHLKQQLGRLRQERDAFETAAKAAHTQLQILGEAGCGGDQHLQELAAELAGLAAEVQQRRHDQAAAAAELSEKAAALSAAEQELEVARSQLAALQPGREGKENRVLSSQDMAATVTSLEAAYSTVEVQMAKLMRRNDELVAERDQLHTKVQDLEGQAVTAALALSAGRQQMSALHAERSVLQEDAQRLAAELAGCEAQLLAQATAAGNQSVNDGSADSMQQLAAVKAEVAAMQRDLEARERSKAAAVERAALLERQLLQLTAKASEPAAAAAAAAAQVVELKRQLQEAKEASLAHKAQAAYEMRHRQQLQAEIRTQTTLDRQQRGMPPMADHQHNDAAQRLPTAGKQAALVAQLEELRSQHAASEAALAQQQGVVLRLRGDVQEAASEMLLLRAQIVESQEQLAADQGERSRREQELLTAVVQKEAQLDQVTRQAQELSRRLQEEQARSHAAAAEAAQLQEILDVKSDRLVTLESEAGARQGRLAEQQAVLQALEDELSRVLAELGAVSSSRDSMRQRADELSDSLADSRMELEAKGASIAGLEAALRELRSHAEGTNEQVASLQQLAAARQAEVQSLTLALEAAEGEIRVAKQQAEEWEAAVARLNTRLGVASAAAAAKDEGAVQLQAMIERLQAEAVAHRDAAAAAERELQAEAAGLQCSLTDAQREMGATAAELSSVRQQLDRAHHQLSDAQQGLGVRTQQLQAHEMAVAALAEQMAAAQRAVAEQEERAEGLSTELAAAKQLAKERCAAAEERLSAADLALSSQARDLQVAVDRVTELEAAAVVAQQLLTEGAAAAEATERCTASLEAALSEARQQAETAASGLAGSEAWCSELQEQLATAQQDAAAKSSDQDALQQQLHAAREAADMRAAELAAAQAETEETAARLRTSEEKLEQAAEAAAASAARIAALEAGMAAGEEQVEAAKSALKDAQAHTSELIRDHLSTLRAVQEEVAALKVEADKAHREKQVLRESLNQATADAVEQLAAHREFRVEREEALGVLRAQVAHMQAVGASGELELKAAATRLADLQKQLLGSKAQAAAAEQAAAAATSRLAAVESELEAAHACTAASELRVSGLLAEQHQLRDQLRQTQEEAERLAAAVQQAAADTAKGMASEQQAGAVEVADKAASSQTPPPSLDATCIRDLRDALRAQHEATLLDLKQAAGQEQAALGRKLQGLQRELDAALADCSLAREAARVSAASQEQALAAACAAQGQLLVERNSVMASLSELQAAFVAAEAKRGAELKRLKQLVGTKQREAEALRAQLYQLTLQLAPATQPAHRVTAHGHLPASYHPPASQAAGQRNCQQHSEGEGGGALMRAGSSGRSSLASSRGGSCGEPHQALPLQTADTAVREKENGVVPPLPSMLAKHSVSGGWGAGYEKAFLVSLD</sequence>
<dbReference type="OrthoDB" id="515789at2759"/>
<evidence type="ECO:0000256" key="6">
    <source>
        <dbReference type="ARBA" id="ARBA00034488"/>
    </source>
</evidence>